<organism evidence="1 2">
    <name type="scientific">Oryza meyeriana var. granulata</name>
    <dbReference type="NCBI Taxonomy" id="110450"/>
    <lineage>
        <taxon>Eukaryota</taxon>
        <taxon>Viridiplantae</taxon>
        <taxon>Streptophyta</taxon>
        <taxon>Embryophyta</taxon>
        <taxon>Tracheophyta</taxon>
        <taxon>Spermatophyta</taxon>
        <taxon>Magnoliopsida</taxon>
        <taxon>Liliopsida</taxon>
        <taxon>Poales</taxon>
        <taxon>Poaceae</taxon>
        <taxon>BOP clade</taxon>
        <taxon>Oryzoideae</taxon>
        <taxon>Oryzeae</taxon>
        <taxon>Oryzinae</taxon>
        <taxon>Oryza</taxon>
        <taxon>Oryza meyeriana</taxon>
    </lineage>
</organism>
<gene>
    <name evidence="1" type="ORF">E2562_032379</name>
</gene>
<dbReference type="AlphaFoldDB" id="A0A6G1C8R4"/>
<dbReference type="Proteomes" id="UP000479710">
    <property type="component" value="Unassembled WGS sequence"/>
</dbReference>
<reference evidence="1 2" key="1">
    <citation type="submission" date="2019-11" db="EMBL/GenBank/DDBJ databases">
        <title>Whole genome sequence of Oryza granulata.</title>
        <authorList>
            <person name="Li W."/>
        </authorList>
    </citation>
    <scope>NUCLEOTIDE SEQUENCE [LARGE SCALE GENOMIC DNA]</scope>
    <source>
        <strain evidence="2">cv. Menghai</strain>
        <tissue evidence="1">Leaf</tissue>
    </source>
</reference>
<evidence type="ECO:0000313" key="1">
    <source>
        <dbReference type="EMBL" id="KAF0897055.1"/>
    </source>
</evidence>
<comment type="caution">
    <text evidence="1">The sequence shown here is derived from an EMBL/GenBank/DDBJ whole genome shotgun (WGS) entry which is preliminary data.</text>
</comment>
<proteinExistence type="predicted"/>
<name>A0A6G1C8R4_9ORYZ</name>
<protein>
    <submittedName>
        <fullName evidence="1">Uncharacterized protein</fullName>
    </submittedName>
</protein>
<evidence type="ECO:0000313" key="2">
    <source>
        <dbReference type="Proteomes" id="UP000479710"/>
    </source>
</evidence>
<dbReference type="EMBL" id="SPHZ02000010">
    <property type="protein sequence ID" value="KAF0897055.1"/>
    <property type="molecule type" value="Genomic_DNA"/>
</dbReference>
<keyword evidence="2" id="KW-1185">Reference proteome</keyword>
<sequence length="67" mass="6957">MSHPLSAFLCHVGQACQRAPLVSSLPAARQGAAPCSARAGPTPFSCAPACRHCSDWQLGPARQWPGS</sequence>
<accession>A0A6G1C8R4</accession>